<dbReference type="PANTHER" id="PTHR15715:SF48">
    <property type="entry name" value="FHA DOMAIN-CONTAINING PROTEIN"/>
    <property type="match status" value="1"/>
</dbReference>
<evidence type="ECO:0000256" key="1">
    <source>
        <dbReference type="SAM" id="MobiDB-lite"/>
    </source>
</evidence>
<accession>A0AA40CU19</accession>
<organism evidence="4 5">
    <name type="scientific">Cercophora newfieldiana</name>
    <dbReference type="NCBI Taxonomy" id="92897"/>
    <lineage>
        <taxon>Eukaryota</taxon>
        <taxon>Fungi</taxon>
        <taxon>Dikarya</taxon>
        <taxon>Ascomycota</taxon>
        <taxon>Pezizomycotina</taxon>
        <taxon>Sordariomycetes</taxon>
        <taxon>Sordariomycetidae</taxon>
        <taxon>Sordariales</taxon>
        <taxon>Lasiosphaeriaceae</taxon>
        <taxon>Cercophora</taxon>
    </lineage>
</organism>
<feature type="compositionally biased region" description="Polar residues" evidence="1">
    <location>
        <begin position="440"/>
        <end position="459"/>
    </location>
</feature>
<dbReference type="EMBL" id="JAULSV010000002">
    <property type="protein sequence ID" value="KAK0651531.1"/>
    <property type="molecule type" value="Genomic_DNA"/>
</dbReference>
<dbReference type="GO" id="GO:0005737">
    <property type="term" value="C:cytoplasm"/>
    <property type="evidence" value="ECO:0007669"/>
    <property type="project" value="TreeGrafter"/>
</dbReference>
<keyword evidence="2" id="KW-0812">Transmembrane</keyword>
<reference evidence="4" key="1">
    <citation type="submission" date="2023-06" db="EMBL/GenBank/DDBJ databases">
        <title>Genome-scale phylogeny and comparative genomics of the fungal order Sordariales.</title>
        <authorList>
            <consortium name="Lawrence Berkeley National Laboratory"/>
            <person name="Hensen N."/>
            <person name="Bonometti L."/>
            <person name="Westerberg I."/>
            <person name="Brannstrom I.O."/>
            <person name="Guillou S."/>
            <person name="Cros-Aarteil S."/>
            <person name="Calhoun S."/>
            <person name="Haridas S."/>
            <person name="Kuo A."/>
            <person name="Mondo S."/>
            <person name="Pangilinan J."/>
            <person name="Riley R."/>
            <person name="Labutti K."/>
            <person name="Andreopoulos B."/>
            <person name="Lipzen A."/>
            <person name="Chen C."/>
            <person name="Yanf M."/>
            <person name="Daum C."/>
            <person name="Ng V."/>
            <person name="Clum A."/>
            <person name="Steindorff A."/>
            <person name="Ohm R."/>
            <person name="Martin F."/>
            <person name="Silar P."/>
            <person name="Natvig D."/>
            <person name="Lalanne C."/>
            <person name="Gautier V."/>
            <person name="Ament-Velasquez S.L."/>
            <person name="Kruys A."/>
            <person name="Hutchinson M.I."/>
            <person name="Powell A.J."/>
            <person name="Barry K."/>
            <person name="Miller A.N."/>
            <person name="Grigoriev I.V."/>
            <person name="Debuchy R."/>
            <person name="Gladieux P."/>
            <person name="Thoren M.H."/>
            <person name="Johannesson H."/>
        </authorList>
    </citation>
    <scope>NUCLEOTIDE SEQUENCE</scope>
    <source>
        <strain evidence="4">SMH2532-1</strain>
    </source>
</reference>
<feature type="region of interest" description="Disordered" evidence="1">
    <location>
        <begin position="434"/>
        <end position="462"/>
    </location>
</feature>
<feature type="compositionally biased region" description="Polar residues" evidence="1">
    <location>
        <begin position="600"/>
        <end position="613"/>
    </location>
</feature>
<feature type="region of interest" description="Disordered" evidence="1">
    <location>
        <begin position="294"/>
        <end position="384"/>
    </location>
</feature>
<dbReference type="PANTHER" id="PTHR15715">
    <property type="entry name" value="CENTROSOMAL PROTEIN OF 170 KDA"/>
    <property type="match status" value="1"/>
</dbReference>
<sequence>MDTSSDSANLAHISLYAANLPPAAFPERRMTLDATNNSFIIGRASKTSSKGFLADKDNGWFESAVMSRKHAEIKIDVKTMKVKIEDLGSLHGTYINDEEDKIASNDPRELRDGDIVRFGVSVWRASESFSPTKVRVGIAFDHRSERASSTFRVPEDSDMESELECYSNNGDYEENDTELTIIKAGKRVSETIDLTEQGPMDLNNMAISPVEPLSGICTNNAIDLSSPLQSPVVIEDDYESDDDSVFEVRDVPVSVAKATVVLEAVQPEIIEDDIDDEDDMDQASFLSEQISSLCSDDEQQSMHYDSDEASDIDFDSDAENESSTSSLASNEAAPYGMDDEPSSDVYGFDDESSSVDGSEEDEEDPDRCIGELDDTSDEDEPTDPFWKAQAAEPHIFFSLPKQGISLSAAPDMPMRATLPPTIGSLLNNDDSEIREPAAHSTGNSGFENQALEPNTQRHPSPSDIIMSKSFHKATDTSEARAGADLLAQKSGKRDYFEAREENKISLQKKAGTLSSVHSLCNEDHPVNRQIGLVDSTTSSGAATAAADHPFKLPHLSSHFGPLNLLATEAAVVSASPQVPKEPVQEAASEPMIVPANDNETAPASVAAQPSDQQPKMAANGADVSRRTRLGISDIVDSCQKTLDECKVKRKAKNISTLSEEDEAWVAREKPVQAKVTVPISPAPSPVFERAPAREASPVSIEVAKADIKLPAPPQMSLKTIAPGSEARAPKRRRLRKIAERVGYAALGGVTAGAMIVGTLIYTAPTF</sequence>
<dbReference type="Pfam" id="PF00498">
    <property type="entry name" value="FHA"/>
    <property type="match status" value="1"/>
</dbReference>
<comment type="caution">
    <text evidence="4">The sequence shown here is derived from an EMBL/GenBank/DDBJ whole genome shotgun (WGS) entry which is preliminary data.</text>
</comment>
<feature type="domain" description="FHA" evidence="3">
    <location>
        <begin position="39"/>
        <end position="100"/>
    </location>
</feature>
<feature type="region of interest" description="Disordered" evidence="1">
    <location>
        <begin position="600"/>
        <end position="622"/>
    </location>
</feature>
<feature type="compositionally biased region" description="Acidic residues" evidence="1">
    <location>
        <begin position="307"/>
        <end position="320"/>
    </location>
</feature>
<proteinExistence type="predicted"/>
<dbReference type="Gene3D" id="2.60.200.20">
    <property type="match status" value="1"/>
</dbReference>
<keyword evidence="2" id="KW-0472">Membrane</keyword>
<evidence type="ECO:0000313" key="5">
    <source>
        <dbReference type="Proteomes" id="UP001174936"/>
    </source>
</evidence>
<feature type="transmembrane region" description="Helical" evidence="2">
    <location>
        <begin position="741"/>
        <end position="763"/>
    </location>
</feature>
<evidence type="ECO:0000256" key="2">
    <source>
        <dbReference type="SAM" id="Phobius"/>
    </source>
</evidence>
<dbReference type="InterPro" id="IPR008984">
    <property type="entry name" value="SMAD_FHA_dom_sf"/>
</dbReference>
<protein>
    <recommendedName>
        <fullName evidence="3">FHA domain-containing protein</fullName>
    </recommendedName>
</protein>
<dbReference type="InterPro" id="IPR000253">
    <property type="entry name" value="FHA_dom"/>
</dbReference>
<dbReference type="InterPro" id="IPR051176">
    <property type="entry name" value="Cent_Immune-Sig_Mod"/>
</dbReference>
<evidence type="ECO:0000259" key="3">
    <source>
        <dbReference type="PROSITE" id="PS50006"/>
    </source>
</evidence>
<keyword evidence="5" id="KW-1185">Reference proteome</keyword>
<dbReference type="SUPFAM" id="SSF49879">
    <property type="entry name" value="SMAD/FHA domain"/>
    <property type="match status" value="1"/>
</dbReference>
<keyword evidence="2" id="KW-1133">Transmembrane helix</keyword>
<name>A0AA40CU19_9PEZI</name>
<dbReference type="SMART" id="SM00240">
    <property type="entry name" value="FHA"/>
    <property type="match status" value="1"/>
</dbReference>
<gene>
    <name evidence="4" type="ORF">B0T16DRAFT_81427</name>
</gene>
<dbReference type="AlphaFoldDB" id="A0AA40CU19"/>
<dbReference type="PROSITE" id="PS50006">
    <property type="entry name" value="FHA_DOMAIN"/>
    <property type="match status" value="1"/>
</dbReference>
<dbReference type="Proteomes" id="UP001174936">
    <property type="component" value="Unassembled WGS sequence"/>
</dbReference>
<evidence type="ECO:0000313" key="4">
    <source>
        <dbReference type="EMBL" id="KAK0651531.1"/>
    </source>
</evidence>
<feature type="compositionally biased region" description="Acidic residues" evidence="1">
    <location>
        <begin position="337"/>
        <end position="382"/>
    </location>
</feature>